<organism evidence="1 2">
    <name type="scientific">Streptosporangium pseudovulgare</name>
    <dbReference type="NCBI Taxonomy" id="35765"/>
    <lineage>
        <taxon>Bacteria</taxon>
        <taxon>Bacillati</taxon>
        <taxon>Actinomycetota</taxon>
        <taxon>Actinomycetes</taxon>
        <taxon>Streptosporangiales</taxon>
        <taxon>Streptosporangiaceae</taxon>
        <taxon>Streptosporangium</taxon>
    </lineage>
</organism>
<comment type="caution">
    <text evidence="1">The sequence shown here is derived from an EMBL/GenBank/DDBJ whole genome shotgun (WGS) entry which is preliminary data.</text>
</comment>
<keyword evidence="2" id="KW-1185">Reference proteome</keyword>
<accession>A0ABQ2R8G3</accession>
<proteinExistence type="predicted"/>
<name>A0ABQ2R8G3_9ACTN</name>
<evidence type="ECO:0000313" key="2">
    <source>
        <dbReference type="Proteomes" id="UP000611554"/>
    </source>
</evidence>
<protein>
    <submittedName>
        <fullName evidence="1">Uncharacterized protein</fullName>
    </submittedName>
</protein>
<dbReference type="EMBL" id="BMQJ01000016">
    <property type="protein sequence ID" value="GGQ19132.1"/>
    <property type="molecule type" value="Genomic_DNA"/>
</dbReference>
<dbReference type="RefSeq" id="WP_189249521.1">
    <property type="nucleotide sequence ID" value="NZ_BMQJ01000016.1"/>
</dbReference>
<evidence type="ECO:0000313" key="1">
    <source>
        <dbReference type="EMBL" id="GGQ19132.1"/>
    </source>
</evidence>
<dbReference type="Proteomes" id="UP000611554">
    <property type="component" value="Unassembled WGS sequence"/>
</dbReference>
<gene>
    <name evidence="1" type="ORF">GCM10010140_56790</name>
</gene>
<reference evidence="2" key="1">
    <citation type="journal article" date="2019" name="Int. J. Syst. Evol. Microbiol.">
        <title>The Global Catalogue of Microorganisms (GCM) 10K type strain sequencing project: providing services to taxonomists for standard genome sequencing and annotation.</title>
        <authorList>
            <consortium name="The Broad Institute Genomics Platform"/>
            <consortium name="The Broad Institute Genome Sequencing Center for Infectious Disease"/>
            <person name="Wu L."/>
            <person name="Ma J."/>
        </authorList>
    </citation>
    <scope>NUCLEOTIDE SEQUENCE [LARGE SCALE GENOMIC DNA]</scope>
    <source>
        <strain evidence="2">JCM 3115</strain>
    </source>
</reference>
<sequence>MKYLPLGCTPAVVWDAATAGTPSEEAPAASVACRKSEQELIATGEPAGGEGFTA</sequence>